<feature type="compositionally biased region" description="Polar residues" evidence="3">
    <location>
        <begin position="994"/>
        <end position="1008"/>
    </location>
</feature>
<dbReference type="Proteomes" id="UP000663845">
    <property type="component" value="Unassembled WGS sequence"/>
</dbReference>
<dbReference type="SMART" id="SM00717">
    <property type="entry name" value="SANT"/>
    <property type="match status" value="3"/>
</dbReference>
<dbReference type="PROSITE" id="PS50090">
    <property type="entry name" value="MYB_LIKE"/>
    <property type="match status" value="3"/>
</dbReference>
<feature type="domain" description="Myb-like" evidence="4">
    <location>
        <begin position="698"/>
        <end position="748"/>
    </location>
</feature>
<dbReference type="Gene3D" id="1.10.10.60">
    <property type="entry name" value="Homeodomain-like"/>
    <property type="match status" value="3"/>
</dbReference>
<proteinExistence type="predicted"/>
<accession>A0A814T7D8</accession>
<dbReference type="InterPro" id="IPR009057">
    <property type="entry name" value="Homeodomain-like_sf"/>
</dbReference>
<dbReference type="Pfam" id="PF13921">
    <property type="entry name" value="Myb_DNA-bind_6"/>
    <property type="match status" value="1"/>
</dbReference>
<evidence type="ECO:0000256" key="1">
    <source>
        <dbReference type="ARBA" id="ARBA00022737"/>
    </source>
</evidence>
<evidence type="ECO:0000313" key="7">
    <source>
        <dbReference type="Proteomes" id="UP000663845"/>
    </source>
</evidence>
<dbReference type="Pfam" id="PF00249">
    <property type="entry name" value="Myb_DNA-binding"/>
    <property type="match status" value="1"/>
</dbReference>
<dbReference type="InterPro" id="IPR050560">
    <property type="entry name" value="MYB_TF"/>
</dbReference>
<keyword evidence="2" id="KW-0238">DNA-binding</keyword>
<dbReference type="Gene3D" id="1.10.238.10">
    <property type="entry name" value="EF-hand"/>
    <property type="match status" value="2"/>
</dbReference>
<feature type="compositionally biased region" description="Basic and acidic residues" evidence="3">
    <location>
        <begin position="316"/>
        <end position="330"/>
    </location>
</feature>
<sequence>MIDFIFKKNLFYKEKQYEQRPVSTQVRSAKSNEIFHLIDRKLQTGVHGVRHLFRANDPSRAGKLSKEGFRRVLSQLCGYINGEEWEKVCKMFYMNDRDATITFEEFVSFFPDNEKVKHELSTFRPESSNSSLLSLSRNMLTTPQSHHKRYLPKLTANYCYSLMKARCRDPSFVPNDYLPNDCLNNGVIIRDHLKIILKNFHLNDIINDEKEFENLWSKFDFDNAGMIRTNIFLRLLDYRVNLADEIDADIQKLITDRSIPGSLSLVEGSPWRKKRQVLANKNRQYNDNDNYSACGAPPPSAVNDIEDETMIDSDTKYNNDECEKSNKFSRSDNNNNPMETLNTRIRTLVQKHKNMTKQLNESGELLLFLDRKVNEGYYWLKEIFTLLDPNRTNLITKEQLIATLNQFDIPVSHNNIDQFLQKHHCKLSKNTNNETVIDYNAFLKYFQDRSDTSFLARAVSDLKKPKSKTTQSNTSDIEDGLIDLLHDIFLSLTSATINYISRENDDLCSEKELFIVLKKELGIADNYRFTDNQKEEVYTVLNCTNEMKQKRQLPYKRLLYYLMKITSCSRSSFTEDDSDFDENIYRVKKVTSRKKSYRKWIKEEDERLKDFINSNNGLTDWSRISQYVGNGRTDAQCQHRWDRFLDPSITKGPWTDEEDRKVIELVRDYGARQWSLIAKELKGRVGKQCRERWHNHLNPAINKNPWTNDENFLLFILHQHFGNRWAEIAKYFNGRSDNSIKNHWNSSMKKKFELEVSNLKRQGLEWTALIPCDFPWPKLDKISPTRSPLTTITNQTHCSTTKNSSKRSTLSSIAVSIIKNETFDLPIVNSDDNNTHSFFPTTDYNAFNISSSHEHSTVYPDHIQPITSSQKSSNTQQERSSQDLEQLFYCTPPSPVKQLPMLSSCADYTTSSQNSQTDHHISLFPSSLEYYPTHTSSQTSSLPTFTCSSSALSSQSTILSTDDSFSLNFNSQNEIKPDTKHLLIELTPSKKSQDIVTSPKTISNTSSPSKHRVLNTPERLDRPHRIHLTEQDWFHDFFSYSEQTTTSTSDNHSSLRPTIVRRNKRLHKYQSTILETKKRERFSKNLFHSSKRLKEELGYDPTYEEILIGQTCIQRHVTEQARRYLSCSSLTNFN</sequence>
<feature type="domain" description="HTH myb-type" evidence="5">
    <location>
        <begin position="598"/>
        <end position="645"/>
    </location>
</feature>
<dbReference type="CDD" id="cd00167">
    <property type="entry name" value="SANT"/>
    <property type="match status" value="3"/>
</dbReference>
<feature type="domain" description="HTH myb-type" evidence="5">
    <location>
        <begin position="646"/>
        <end position="701"/>
    </location>
</feature>
<dbReference type="PANTHER" id="PTHR45614">
    <property type="entry name" value="MYB PROTEIN-RELATED"/>
    <property type="match status" value="1"/>
</dbReference>
<dbReference type="InterPro" id="IPR017930">
    <property type="entry name" value="Myb_dom"/>
</dbReference>
<comment type="caution">
    <text evidence="6">The sequence shown here is derived from an EMBL/GenBank/DDBJ whole genome shotgun (WGS) entry which is preliminary data.</text>
</comment>
<evidence type="ECO:0000259" key="4">
    <source>
        <dbReference type="PROSITE" id="PS50090"/>
    </source>
</evidence>
<dbReference type="SUPFAM" id="SSF47473">
    <property type="entry name" value="EF-hand"/>
    <property type="match status" value="1"/>
</dbReference>
<feature type="domain" description="Myb-like" evidence="4">
    <location>
        <begin position="592"/>
        <end position="645"/>
    </location>
</feature>
<evidence type="ECO:0000313" key="6">
    <source>
        <dbReference type="EMBL" id="CAF1157671.1"/>
    </source>
</evidence>
<evidence type="ECO:0000259" key="5">
    <source>
        <dbReference type="PROSITE" id="PS51294"/>
    </source>
</evidence>
<feature type="domain" description="Myb-like" evidence="4">
    <location>
        <begin position="646"/>
        <end position="697"/>
    </location>
</feature>
<dbReference type="GO" id="GO:0005634">
    <property type="term" value="C:nucleus"/>
    <property type="evidence" value="ECO:0007669"/>
    <property type="project" value="TreeGrafter"/>
</dbReference>
<evidence type="ECO:0000256" key="3">
    <source>
        <dbReference type="SAM" id="MobiDB-lite"/>
    </source>
</evidence>
<organism evidence="6 7">
    <name type="scientific">Adineta steineri</name>
    <dbReference type="NCBI Taxonomy" id="433720"/>
    <lineage>
        <taxon>Eukaryota</taxon>
        <taxon>Metazoa</taxon>
        <taxon>Spiralia</taxon>
        <taxon>Gnathifera</taxon>
        <taxon>Rotifera</taxon>
        <taxon>Eurotatoria</taxon>
        <taxon>Bdelloidea</taxon>
        <taxon>Adinetida</taxon>
        <taxon>Adinetidae</taxon>
        <taxon>Adineta</taxon>
    </lineage>
</organism>
<feature type="region of interest" description="Disordered" evidence="3">
    <location>
        <begin position="864"/>
        <end position="883"/>
    </location>
</feature>
<dbReference type="InterPro" id="IPR011992">
    <property type="entry name" value="EF-hand-dom_pair"/>
</dbReference>
<feature type="domain" description="HTH myb-type" evidence="5">
    <location>
        <begin position="702"/>
        <end position="752"/>
    </location>
</feature>
<name>A0A814T7D8_9BILA</name>
<evidence type="ECO:0000256" key="2">
    <source>
        <dbReference type="ARBA" id="ARBA00023125"/>
    </source>
</evidence>
<keyword evidence="1" id="KW-0677">Repeat</keyword>
<reference evidence="6" key="1">
    <citation type="submission" date="2021-02" db="EMBL/GenBank/DDBJ databases">
        <authorList>
            <person name="Nowell W R."/>
        </authorList>
    </citation>
    <scope>NUCLEOTIDE SEQUENCE</scope>
</reference>
<gene>
    <name evidence="6" type="ORF">JYZ213_LOCUS24463</name>
</gene>
<dbReference type="EMBL" id="CAJNOG010000301">
    <property type="protein sequence ID" value="CAF1157671.1"/>
    <property type="molecule type" value="Genomic_DNA"/>
</dbReference>
<dbReference type="InterPro" id="IPR001005">
    <property type="entry name" value="SANT/Myb"/>
</dbReference>
<dbReference type="GO" id="GO:0000981">
    <property type="term" value="F:DNA-binding transcription factor activity, RNA polymerase II-specific"/>
    <property type="evidence" value="ECO:0007669"/>
    <property type="project" value="TreeGrafter"/>
</dbReference>
<dbReference type="AlphaFoldDB" id="A0A814T7D8"/>
<feature type="region of interest" description="Disordered" evidence="3">
    <location>
        <begin position="993"/>
        <end position="1014"/>
    </location>
</feature>
<dbReference type="SUPFAM" id="SSF46689">
    <property type="entry name" value="Homeodomain-like"/>
    <property type="match status" value="2"/>
</dbReference>
<protein>
    <submittedName>
        <fullName evidence="6">Uncharacterized protein</fullName>
    </submittedName>
</protein>
<feature type="compositionally biased region" description="Polar residues" evidence="3">
    <location>
        <begin position="865"/>
        <end position="879"/>
    </location>
</feature>
<dbReference type="PROSITE" id="PS51294">
    <property type="entry name" value="HTH_MYB"/>
    <property type="match status" value="3"/>
</dbReference>
<dbReference type="PANTHER" id="PTHR45614:SF25">
    <property type="entry name" value="MYB PROTEIN"/>
    <property type="match status" value="1"/>
</dbReference>
<dbReference type="GO" id="GO:0000978">
    <property type="term" value="F:RNA polymerase II cis-regulatory region sequence-specific DNA binding"/>
    <property type="evidence" value="ECO:0007669"/>
    <property type="project" value="TreeGrafter"/>
</dbReference>
<dbReference type="FunFam" id="1.10.10.60:FF:000010">
    <property type="entry name" value="Transcriptional activator Myb isoform A"/>
    <property type="match status" value="1"/>
</dbReference>
<feature type="region of interest" description="Disordered" evidence="3">
    <location>
        <begin position="316"/>
        <end position="339"/>
    </location>
</feature>